<organism evidence="1 2">
    <name type="scientific">Gigaspora margarita</name>
    <dbReference type="NCBI Taxonomy" id="4874"/>
    <lineage>
        <taxon>Eukaryota</taxon>
        <taxon>Fungi</taxon>
        <taxon>Fungi incertae sedis</taxon>
        <taxon>Mucoromycota</taxon>
        <taxon>Glomeromycotina</taxon>
        <taxon>Glomeromycetes</taxon>
        <taxon>Diversisporales</taxon>
        <taxon>Gigasporaceae</taxon>
        <taxon>Gigaspora</taxon>
    </lineage>
</organism>
<name>A0ABN7VLV4_GIGMA</name>
<accession>A0ABN7VLV4</accession>
<dbReference type="EMBL" id="CAJVQB010017733">
    <property type="protein sequence ID" value="CAG8785292.1"/>
    <property type="molecule type" value="Genomic_DNA"/>
</dbReference>
<reference evidence="1 2" key="1">
    <citation type="submission" date="2021-06" db="EMBL/GenBank/DDBJ databases">
        <authorList>
            <person name="Kallberg Y."/>
            <person name="Tangrot J."/>
            <person name="Rosling A."/>
        </authorList>
    </citation>
    <scope>NUCLEOTIDE SEQUENCE [LARGE SCALE GENOMIC DNA]</scope>
    <source>
        <strain evidence="1 2">120-4 pot B 10/14</strain>
    </source>
</reference>
<gene>
    <name evidence="1" type="ORF">GMARGA_LOCUS20333</name>
</gene>
<keyword evidence="2" id="KW-1185">Reference proteome</keyword>
<dbReference type="Proteomes" id="UP000789901">
    <property type="component" value="Unassembled WGS sequence"/>
</dbReference>
<proteinExistence type="predicted"/>
<evidence type="ECO:0000313" key="1">
    <source>
        <dbReference type="EMBL" id="CAG8785292.1"/>
    </source>
</evidence>
<protein>
    <submittedName>
        <fullName evidence="1">19964_t:CDS:1</fullName>
    </submittedName>
</protein>
<comment type="caution">
    <text evidence="1">The sequence shown here is derived from an EMBL/GenBank/DDBJ whole genome shotgun (WGS) entry which is preliminary data.</text>
</comment>
<evidence type="ECO:0000313" key="2">
    <source>
        <dbReference type="Proteomes" id="UP000789901"/>
    </source>
</evidence>
<sequence>MSGIEKIDEYLKNTQRTKTISRERIFYHLYYMDGTKYTNKPVLMISFSSIEDFLARLYNDTKSIPNFGNKLIGITIIDNDTPTIIIEVSNDDTGVISTKKLDIQAIAKMMKLANKESIVENYYESLYQIEYLTGHEIVELLIDCINK</sequence>